<feature type="domain" description="Mammalian cell entry C-terminal" evidence="2">
    <location>
        <begin position="123"/>
        <end position="344"/>
    </location>
</feature>
<dbReference type="PANTHER" id="PTHR33371:SF19">
    <property type="entry name" value="MCE-FAMILY PROTEIN MCE4A"/>
    <property type="match status" value="1"/>
</dbReference>
<dbReference type="PANTHER" id="PTHR33371">
    <property type="entry name" value="INTERMEMBRANE PHOSPHOLIPID TRANSPORT SYSTEM BINDING PROTEIN MLAD-RELATED"/>
    <property type="match status" value="1"/>
</dbReference>
<proteinExistence type="predicted"/>
<dbReference type="OrthoDB" id="3460188at2"/>
<dbReference type="RefSeq" id="WP_054293776.1">
    <property type="nucleotide sequence ID" value="NZ_CP012752.1"/>
</dbReference>
<dbReference type="InterPro" id="IPR052336">
    <property type="entry name" value="MlaD_Phospholipid_Transporter"/>
</dbReference>
<feature type="domain" description="Mce/MlaD" evidence="1">
    <location>
        <begin position="41"/>
        <end position="116"/>
    </location>
</feature>
<dbReference type="InterPro" id="IPR024516">
    <property type="entry name" value="Mce_C"/>
</dbReference>
<dbReference type="GO" id="GO:0005576">
    <property type="term" value="C:extracellular region"/>
    <property type="evidence" value="ECO:0007669"/>
    <property type="project" value="TreeGrafter"/>
</dbReference>
<reference evidence="3 4" key="1">
    <citation type="submission" date="2015-07" db="EMBL/GenBank/DDBJ databases">
        <title>Genome sequencing of Kibdelosporangium phytohabitans.</title>
        <authorList>
            <person name="Qin S."/>
            <person name="Xing K."/>
        </authorList>
    </citation>
    <scope>NUCLEOTIDE SEQUENCE [LARGE SCALE GENOMIC DNA]</scope>
    <source>
        <strain evidence="3 4">KLBMP1111</strain>
    </source>
</reference>
<accession>A0A0N9HWS1</accession>
<dbReference type="Proteomes" id="UP000063699">
    <property type="component" value="Chromosome"/>
</dbReference>
<gene>
    <name evidence="3" type="ORF">AOZ06_37910</name>
</gene>
<dbReference type="STRING" id="860235.AOZ06_37910"/>
<dbReference type="Pfam" id="PF02470">
    <property type="entry name" value="MlaD"/>
    <property type="match status" value="1"/>
</dbReference>
<sequence length="401" mass="43426">MSRKRNVRVRNHVLGIAFLLVLVFLAWLAIAVYDKRFTSTAEVTLRADRVGNQLKPNADVKARGMVVGSVRAVRVTPGGVDIEMALQPDKLDRLPRNVSARLLPKTLFGQRYVSLVLPGTPDKHRLADGDVVEQDRTPHAIELEKALRDLMPVLQAVQPQKLADTLGAISQALDGRGKQIGTTITDLNAYFAQLNPKMPELQADITKFADTLAGYEKAGPDIVEALSEMTTTSRTIAEQRQSVAELFTAMTTASDDLTGFVKSNKDTLIRLSDTSRPTLELLARYSPEFPCLLESVTRLKPSVEKVLGAGTGEPGLHVNLLVKPSRGPYVPGKDKPVFTATGGPKCYGANGTATQVANSPEENRFIAELLAPVYGATPAEMPSWGSLLVGPLLRGAEVTIR</sequence>
<dbReference type="NCBIfam" id="TIGR00996">
    <property type="entry name" value="Mtu_fam_mce"/>
    <property type="match status" value="1"/>
</dbReference>
<keyword evidence="4" id="KW-1185">Reference proteome</keyword>
<dbReference type="Pfam" id="PF11887">
    <property type="entry name" value="Mce4_CUP1"/>
    <property type="match status" value="1"/>
</dbReference>
<organism evidence="3 4">
    <name type="scientific">Kibdelosporangium phytohabitans</name>
    <dbReference type="NCBI Taxonomy" id="860235"/>
    <lineage>
        <taxon>Bacteria</taxon>
        <taxon>Bacillati</taxon>
        <taxon>Actinomycetota</taxon>
        <taxon>Actinomycetes</taxon>
        <taxon>Pseudonocardiales</taxon>
        <taxon>Pseudonocardiaceae</taxon>
        <taxon>Kibdelosporangium</taxon>
    </lineage>
</organism>
<dbReference type="GO" id="GO:0051701">
    <property type="term" value="P:biological process involved in interaction with host"/>
    <property type="evidence" value="ECO:0007669"/>
    <property type="project" value="TreeGrafter"/>
</dbReference>
<protein>
    <submittedName>
        <fullName evidence="3">ABC transporter substrate-binding protein</fullName>
    </submittedName>
</protein>
<dbReference type="AlphaFoldDB" id="A0A0N9HWS1"/>
<evidence type="ECO:0000313" key="4">
    <source>
        <dbReference type="Proteomes" id="UP000063699"/>
    </source>
</evidence>
<evidence type="ECO:0000259" key="2">
    <source>
        <dbReference type="Pfam" id="PF11887"/>
    </source>
</evidence>
<evidence type="ECO:0000313" key="3">
    <source>
        <dbReference type="EMBL" id="ALG11880.1"/>
    </source>
</evidence>
<dbReference type="InterPro" id="IPR003399">
    <property type="entry name" value="Mce/MlaD"/>
</dbReference>
<dbReference type="EMBL" id="CP012752">
    <property type="protein sequence ID" value="ALG11880.1"/>
    <property type="molecule type" value="Genomic_DNA"/>
</dbReference>
<dbReference type="KEGG" id="kphy:AOZ06_37910"/>
<name>A0A0N9HWS1_9PSEU</name>
<evidence type="ECO:0000259" key="1">
    <source>
        <dbReference type="Pfam" id="PF02470"/>
    </source>
</evidence>
<dbReference type="InterPro" id="IPR005693">
    <property type="entry name" value="Mce"/>
</dbReference>